<gene>
    <name evidence="2" type="ORF">US58_C0022G0018</name>
</gene>
<sequence>MSEENKSFFSSLSPKSALVVGLVGGVLVLCTIGFIVMLVIFFGGKDNSVISKPIAQAATNPTIQQPVTPTVAKADKPVIELFVMSYCPYGLQMEKAYLPAWELLKNKANISIKFVSYAMHGLKEIEENTRQYCIAKNYPAKEISYLNCFTGKDDYKGCLATVGITESSLTSCINSTNAQYKTLDKYNDQTTWLSGRYPVYQIHQDLNDKYGVQGSPTLVINGKEASVSRTPEAVKQAICASFNTAPEECKQTLSTAAPAAGFGGTAGGTDSNVQCE</sequence>
<feature type="transmembrane region" description="Helical" evidence="1">
    <location>
        <begin position="20"/>
        <end position="42"/>
    </location>
</feature>
<dbReference type="STRING" id="1619036.US58_C0022G0018"/>
<reference evidence="2 3" key="1">
    <citation type="journal article" date="2015" name="Nature">
        <title>rRNA introns, odd ribosomes, and small enigmatic genomes across a large radiation of phyla.</title>
        <authorList>
            <person name="Brown C.T."/>
            <person name="Hug L.A."/>
            <person name="Thomas B.C."/>
            <person name="Sharon I."/>
            <person name="Castelle C.J."/>
            <person name="Singh A."/>
            <person name="Wilkins M.J."/>
            <person name="Williams K.H."/>
            <person name="Banfield J.F."/>
        </authorList>
    </citation>
    <scope>NUCLEOTIDE SEQUENCE [LARGE SCALE GENOMIC DNA]</scope>
</reference>
<dbReference type="SUPFAM" id="SSF52833">
    <property type="entry name" value="Thioredoxin-like"/>
    <property type="match status" value="1"/>
</dbReference>
<evidence type="ECO:0000313" key="3">
    <source>
        <dbReference type="Proteomes" id="UP000034333"/>
    </source>
</evidence>
<dbReference type="Gene3D" id="3.40.30.10">
    <property type="entry name" value="Glutaredoxin"/>
    <property type="match status" value="1"/>
</dbReference>
<keyword evidence="1" id="KW-0812">Transmembrane</keyword>
<name>A0A0G0JTJ9_9BACT</name>
<protein>
    <recommendedName>
        <fullName evidence="4">Thioredoxin-like fold domain-containing protein</fullName>
    </recommendedName>
</protein>
<dbReference type="AlphaFoldDB" id="A0A0G0JTJ9"/>
<dbReference type="Proteomes" id="UP000034333">
    <property type="component" value="Unassembled WGS sequence"/>
</dbReference>
<dbReference type="InterPro" id="IPR036249">
    <property type="entry name" value="Thioredoxin-like_sf"/>
</dbReference>
<keyword evidence="1" id="KW-1133">Transmembrane helix</keyword>
<evidence type="ECO:0000256" key="1">
    <source>
        <dbReference type="SAM" id="Phobius"/>
    </source>
</evidence>
<comment type="caution">
    <text evidence="2">The sequence shown here is derived from an EMBL/GenBank/DDBJ whole genome shotgun (WGS) entry which is preliminary data.</text>
</comment>
<accession>A0A0G0JTJ9</accession>
<dbReference type="EMBL" id="LBTN01000022">
    <property type="protein sequence ID" value="KKQ40269.1"/>
    <property type="molecule type" value="Genomic_DNA"/>
</dbReference>
<organism evidence="2 3">
    <name type="scientific">Candidatus Magasanikbacteria bacterium GW2011_GWA2_37_8</name>
    <dbReference type="NCBI Taxonomy" id="1619036"/>
    <lineage>
        <taxon>Bacteria</taxon>
        <taxon>Candidatus Magasanikiibacteriota</taxon>
    </lineage>
</organism>
<evidence type="ECO:0000313" key="2">
    <source>
        <dbReference type="EMBL" id="KKQ40269.1"/>
    </source>
</evidence>
<evidence type="ECO:0008006" key="4">
    <source>
        <dbReference type="Google" id="ProtNLM"/>
    </source>
</evidence>
<keyword evidence="1" id="KW-0472">Membrane</keyword>
<proteinExistence type="predicted"/>